<reference evidence="1 2" key="1">
    <citation type="submission" date="2016-02" db="EMBL/GenBank/DDBJ databases">
        <title>Band-tailed pigeon sequencing and assembly.</title>
        <authorList>
            <person name="Soares A.E."/>
            <person name="Novak B.J."/>
            <person name="Rice E.S."/>
            <person name="O'Connell B."/>
            <person name="Chang D."/>
            <person name="Weber S."/>
            <person name="Shapiro B."/>
        </authorList>
    </citation>
    <scope>NUCLEOTIDE SEQUENCE [LARGE SCALE GENOMIC DNA]</scope>
    <source>
        <strain evidence="1">BTP2013</strain>
        <tissue evidence="1">Blood</tissue>
    </source>
</reference>
<evidence type="ECO:0000313" key="2">
    <source>
        <dbReference type="Proteomes" id="UP000190648"/>
    </source>
</evidence>
<name>A0A1V4L0A4_PATFA</name>
<accession>A0A1V4L0A4</accession>
<evidence type="ECO:0000313" key="1">
    <source>
        <dbReference type="EMBL" id="OPJ90036.1"/>
    </source>
</evidence>
<organism evidence="1 2">
    <name type="scientific">Patagioenas fasciata monilis</name>
    <dbReference type="NCBI Taxonomy" id="372326"/>
    <lineage>
        <taxon>Eukaryota</taxon>
        <taxon>Metazoa</taxon>
        <taxon>Chordata</taxon>
        <taxon>Craniata</taxon>
        <taxon>Vertebrata</taxon>
        <taxon>Euteleostomi</taxon>
        <taxon>Archelosauria</taxon>
        <taxon>Archosauria</taxon>
        <taxon>Dinosauria</taxon>
        <taxon>Saurischia</taxon>
        <taxon>Theropoda</taxon>
        <taxon>Coelurosauria</taxon>
        <taxon>Aves</taxon>
        <taxon>Neognathae</taxon>
        <taxon>Neoaves</taxon>
        <taxon>Columbimorphae</taxon>
        <taxon>Columbiformes</taxon>
        <taxon>Columbidae</taxon>
        <taxon>Patagioenas</taxon>
    </lineage>
</organism>
<protein>
    <submittedName>
        <fullName evidence="1">Uncharacterized protein</fullName>
    </submittedName>
</protein>
<dbReference type="AlphaFoldDB" id="A0A1V4L0A4"/>
<dbReference type="Proteomes" id="UP000190648">
    <property type="component" value="Unassembled WGS sequence"/>
</dbReference>
<dbReference type="EMBL" id="LSYS01000634">
    <property type="protein sequence ID" value="OPJ90036.1"/>
    <property type="molecule type" value="Genomic_DNA"/>
</dbReference>
<sequence length="92" mass="10452">MLLVQCAEDSLPPALPLSRGKGKEDADEQRKQQLQFWWWEKPLVALGARPGRRASFPPMAIPCAGLDEDQSIFLCIQMREMEPGDLCVQRQK</sequence>
<proteinExistence type="predicted"/>
<gene>
    <name evidence="1" type="ORF">AV530_007130</name>
</gene>
<comment type="caution">
    <text evidence="1">The sequence shown here is derived from an EMBL/GenBank/DDBJ whole genome shotgun (WGS) entry which is preliminary data.</text>
</comment>
<keyword evidence="2" id="KW-1185">Reference proteome</keyword>